<dbReference type="InterPro" id="IPR039008">
    <property type="entry name" value="IF_rod_dom"/>
</dbReference>
<evidence type="ECO:0000313" key="6">
    <source>
        <dbReference type="Proteomes" id="UP000001554"/>
    </source>
</evidence>
<feature type="compositionally biased region" description="Pro residues" evidence="4">
    <location>
        <begin position="49"/>
        <end position="59"/>
    </location>
</feature>
<dbReference type="PANTHER" id="PTHR45652">
    <property type="entry name" value="GLIAL FIBRILLARY ACIDIC PROTEIN"/>
    <property type="match status" value="1"/>
</dbReference>
<feature type="compositionally biased region" description="Low complexity" evidence="4">
    <location>
        <begin position="60"/>
        <end position="91"/>
    </location>
</feature>
<organism evidence="6 7">
    <name type="scientific">Branchiostoma floridae</name>
    <name type="common">Florida lancelet</name>
    <name type="synonym">Amphioxus</name>
    <dbReference type="NCBI Taxonomy" id="7739"/>
    <lineage>
        <taxon>Eukaryota</taxon>
        <taxon>Metazoa</taxon>
        <taxon>Chordata</taxon>
        <taxon>Cephalochordata</taxon>
        <taxon>Leptocardii</taxon>
        <taxon>Amphioxiformes</taxon>
        <taxon>Branchiostomatidae</taxon>
        <taxon>Branchiostoma</taxon>
    </lineage>
</organism>
<feature type="region of interest" description="Disordered" evidence="4">
    <location>
        <begin position="47"/>
        <end position="91"/>
    </location>
</feature>
<feature type="region of interest" description="Disordered" evidence="4">
    <location>
        <begin position="226"/>
        <end position="250"/>
    </location>
</feature>
<gene>
    <name evidence="7" type="primary">LOC118423047</name>
</gene>
<reference evidence="7" key="2">
    <citation type="submission" date="2025-08" db="UniProtKB">
        <authorList>
            <consortium name="RefSeq"/>
        </authorList>
    </citation>
    <scope>IDENTIFICATION</scope>
    <source>
        <strain evidence="7">S238N-H82</strain>
        <tissue evidence="7">Testes</tissue>
    </source>
</reference>
<proteinExistence type="predicted"/>
<feature type="compositionally biased region" description="Basic and acidic residues" evidence="4">
    <location>
        <begin position="240"/>
        <end position="250"/>
    </location>
</feature>
<feature type="domain" description="IF rod" evidence="5">
    <location>
        <begin position="135"/>
        <end position="561"/>
    </location>
</feature>
<dbReference type="OMA" id="AYPPHIN"/>
<dbReference type="SUPFAM" id="SSF64593">
    <property type="entry name" value="Intermediate filament protein, coiled coil region"/>
    <property type="match status" value="1"/>
</dbReference>
<dbReference type="Gene3D" id="1.20.5.170">
    <property type="match status" value="1"/>
</dbReference>
<feature type="coiled-coil region" evidence="3">
    <location>
        <begin position="379"/>
        <end position="462"/>
    </location>
</feature>
<evidence type="ECO:0000313" key="7">
    <source>
        <dbReference type="RefSeq" id="XP_035686835.1"/>
    </source>
</evidence>
<evidence type="ECO:0000256" key="3">
    <source>
        <dbReference type="SAM" id="Coils"/>
    </source>
</evidence>
<name>A0A9J7LRC0_BRAFL</name>
<accession>A0A9J7LRC0</accession>
<dbReference type="Gene3D" id="1.20.5.1160">
    <property type="entry name" value="Vasodilator-stimulated phosphoprotein"/>
    <property type="match status" value="1"/>
</dbReference>
<keyword evidence="2 3" id="KW-0175">Coiled coil</keyword>
<evidence type="ECO:0000259" key="5">
    <source>
        <dbReference type="PROSITE" id="PS51842"/>
    </source>
</evidence>
<dbReference type="KEGG" id="bfo:118423047"/>
<dbReference type="InterPro" id="IPR050405">
    <property type="entry name" value="Intermediate_filament"/>
</dbReference>
<protein>
    <submittedName>
        <fullName evidence="7">Low molecular weight neuronal intermediate filament-like isoform X1</fullName>
    </submittedName>
</protein>
<dbReference type="OrthoDB" id="10044699at2759"/>
<dbReference type="AlphaFoldDB" id="A0A9J7LRC0"/>
<evidence type="ECO:0000256" key="4">
    <source>
        <dbReference type="SAM" id="MobiDB-lite"/>
    </source>
</evidence>
<evidence type="ECO:0000256" key="1">
    <source>
        <dbReference type="ARBA" id="ARBA00022754"/>
    </source>
</evidence>
<dbReference type="Proteomes" id="UP000001554">
    <property type="component" value="Chromosome 9"/>
</dbReference>
<dbReference type="SMART" id="SM01391">
    <property type="entry name" value="Filament"/>
    <property type="match status" value="1"/>
</dbReference>
<dbReference type="Pfam" id="PF00038">
    <property type="entry name" value="Filament"/>
    <property type="match status" value="1"/>
</dbReference>
<dbReference type="GO" id="GO:0005882">
    <property type="term" value="C:intermediate filament"/>
    <property type="evidence" value="ECO:0000318"/>
    <property type="project" value="GO_Central"/>
</dbReference>
<evidence type="ECO:0000256" key="2">
    <source>
        <dbReference type="ARBA" id="ARBA00023054"/>
    </source>
</evidence>
<dbReference type="PROSITE" id="PS51842">
    <property type="entry name" value="IF_ROD_2"/>
    <property type="match status" value="1"/>
</dbReference>
<dbReference type="GeneID" id="118423047"/>
<keyword evidence="6" id="KW-1185">Reference proteome</keyword>
<dbReference type="GO" id="GO:0005200">
    <property type="term" value="F:structural constituent of cytoskeleton"/>
    <property type="evidence" value="ECO:0000318"/>
    <property type="project" value="GO_Central"/>
</dbReference>
<dbReference type="GO" id="GO:0045109">
    <property type="term" value="P:intermediate filament organization"/>
    <property type="evidence" value="ECO:0000318"/>
    <property type="project" value="GO_Central"/>
</dbReference>
<reference evidence="6" key="1">
    <citation type="journal article" date="2020" name="Nat. Ecol. Evol.">
        <title>Deeply conserved synteny resolves early events in vertebrate evolution.</title>
        <authorList>
            <person name="Simakov O."/>
            <person name="Marletaz F."/>
            <person name="Yue J.X."/>
            <person name="O'Connell B."/>
            <person name="Jenkins J."/>
            <person name="Brandt A."/>
            <person name="Calef R."/>
            <person name="Tung C.H."/>
            <person name="Huang T.K."/>
            <person name="Schmutz J."/>
            <person name="Satoh N."/>
            <person name="Yu J.K."/>
            <person name="Putnam N.H."/>
            <person name="Green R.E."/>
            <person name="Rokhsar D.S."/>
        </authorList>
    </citation>
    <scope>NUCLEOTIDE SEQUENCE [LARGE SCALE GENOMIC DNA]</scope>
    <source>
        <strain evidence="6">S238N-H82</strain>
    </source>
</reference>
<keyword evidence="1" id="KW-0403">Intermediate filament</keyword>
<dbReference type="PANTHER" id="PTHR45652:SF21">
    <property type="entry name" value="ZINC FINGER CCCH DOMAIN-CONTAINING PROTEIN 13-LIKE ISOFORM X1"/>
    <property type="match status" value="1"/>
</dbReference>
<dbReference type="RefSeq" id="XP_035686835.1">
    <property type="nucleotide sequence ID" value="XM_035830942.1"/>
</dbReference>
<sequence length="561" mass="63988">MTMTVKLSTRLLCFGQQGKMSTSSCRRLRGPYPDPVGRRARLQRVPCSLPLPPCDPPSPVSSSSEILSPTRTMSPSMSPPNTTSAERTSTYVSRSVSYSGLSSSYHRPSTAFTRWSSIHSVKDMSSSSSSVPDQSKYEMKQLNTRFMSYIKRVHFLEDQNKLLKDQITLLELGDTKGAELKKEMRELRERCAEQAESERKLDSENRKLRHDLRDMEVELLNFDKRSTCSESSDNPPTMEDLEREKSHLSEECDRLRRDAQEYKAKWEDESKMRAKIGEDLSRTRQELAKLKVDRDDLERRLTREQEEGQLMRLRVEEKKSELETEKDKQAEAALKKKMEELSSCVQKYHVELTETLQRMSVQQEDSARMSKQELEQWYRTQLEEAKAAAAKDAETLTETRDALLQSETLVGHLSDEIDMLRSQNSSLSKQLQEAEKAVDENTVKYEENIRVLETELQALKEDTATQIMEIVHHVMSLTNARVALDLQMDSYFDILGKRKSDTTEADTVKKQKSLVLPALPIAEDNRVPMDTSDACAQDCMSDENANTSPIMADEVAAGSGH</sequence>